<dbReference type="AlphaFoldDB" id="A0A4Y2GE75"/>
<organism evidence="1 2">
    <name type="scientific">Araneus ventricosus</name>
    <name type="common">Orbweaver spider</name>
    <name type="synonym">Epeira ventricosa</name>
    <dbReference type="NCBI Taxonomy" id="182803"/>
    <lineage>
        <taxon>Eukaryota</taxon>
        <taxon>Metazoa</taxon>
        <taxon>Ecdysozoa</taxon>
        <taxon>Arthropoda</taxon>
        <taxon>Chelicerata</taxon>
        <taxon>Arachnida</taxon>
        <taxon>Araneae</taxon>
        <taxon>Araneomorphae</taxon>
        <taxon>Entelegynae</taxon>
        <taxon>Araneoidea</taxon>
        <taxon>Araneidae</taxon>
        <taxon>Araneus</taxon>
    </lineage>
</organism>
<accession>A0A4Y2GE75</accession>
<sequence length="103" mass="12046">MVLDIIFIFENKQGESSLFFDSGSLCVYLIAGIWNVTVKVNKSLSGWNVFKWDVFIQDIYIDNCVIFIRSVNPDPDFEKLGFGYYVKWRNPCEYNKNIGDVVW</sequence>
<gene>
    <name evidence="1" type="ORF">AVEN_186187_1</name>
</gene>
<evidence type="ECO:0000313" key="2">
    <source>
        <dbReference type="Proteomes" id="UP000499080"/>
    </source>
</evidence>
<evidence type="ECO:0000313" key="1">
    <source>
        <dbReference type="EMBL" id="GBM51900.1"/>
    </source>
</evidence>
<dbReference type="Proteomes" id="UP000499080">
    <property type="component" value="Unassembled WGS sequence"/>
</dbReference>
<name>A0A4Y2GE75_ARAVE</name>
<comment type="caution">
    <text evidence="1">The sequence shown here is derived from an EMBL/GenBank/DDBJ whole genome shotgun (WGS) entry which is preliminary data.</text>
</comment>
<dbReference type="EMBL" id="BGPR01001354">
    <property type="protein sequence ID" value="GBM51900.1"/>
    <property type="molecule type" value="Genomic_DNA"/>
</dbReference>
<proteinExistence type="predicted"/>
<protein>
    <submittedName>
        <fullName evidence="1">Uncharacterized protein</fullName>
    </submittedName>
</protein>
<keyword evidence="2" id="KW-1185">Reference proteome</keyword>
<reference evidence="1 2" key="1">
    <citation type="journal article" date="2019" name="Sci. Rep.">
        <title>Orb-weaving spider Araneus ventricosus genome elucidates the spidroin gene catalogue.</title>
        <authorList>
            <person name="Kono N."/>
            <person name="Nakamura H."/>
            <person name="Ohtoshi R."/>
            <person name="Moran D.A.P."/>
            <person name="Shinohara A."/>
            <person name="Yoshida Y."/>
            <person name="Fujiwara M."/>
            <person name="Mori M."/>
            <person name="Tomita M."/>
            <person name="Arakawa K."/>
        </authorList>
    </citation>
    <scope>NUCLEOTIDE SEQUENCE [LARGE SCALE GENOMIC DNA]</scope>
</reference>